<proteinExistence type="predicted"/>
<gene>
    <name evidence="1" type="ORF">BcepSauron_369</name>
</gene>
<name>A0A482MM63_9CAUD</name>
<keyword evidence="2" id="KW-1185">Reference proteome</keyword>
<reference evidence="1 2" key="1">
    <citation type="submission" date="2019-02" db="EMBL/GenBank/DDBJ databases">
        <title>Complete genome sequence of Burkholderia cenocepacia phage BcepSauron.</title>
        <authorList>
            <person name="Park K."/>
            <person name="Gonzalez C."/>
            <person name="Liu M."/>
            <person name="Gill J."/>
        </authorList>
    </citation>
    <scope>NUCLEOTIDE SEQUENCE [LARGE SCALE GENOMIC DNA]</scope>
</reference>
<dbReference type="Proteomes" id="UP000301424">
    <property type="component" value="Segment"/>
</dbReference>
<sequence>MPRKHDSDWTAIYWGSDPARPGRLYPTVRIVLGYCDGEEYGFSHGLPTNVFFDDEDAAIRWAQRVDAYIEEAMRGFMEEAADRMFRKEKDSD</sequence>
<organism evidence="1 2">
    <name type="scientific">Burkholderia phage BcepSauron</name>
    <dbReference type="NCBI Taxonomy" id="2530033"/>
    <lineage>
        <taxon>Viruses</taxon>
        <taxon>Duplodnaviria</taxon>
        <taxon>Heunggongvirae</taxon>
        <taxon>Uroviricota</taxon>
        <taxon>Caudoviricetes</taxon>
        <taxon>Sarumanvirus</taxon>
        <taxon>Sarumanvirus bcepsauron</taxon>
    </lineage>
</organism>
<evidence type="ECO:0000313" key="1">
    <source>
        <dbReference type="EMBL" id="QBQ74749.1"/>
    </source>
</evidence>
<protein>
    <submittedName>
        <fullName evidence="1">Uncharacterized protein</fullName>
    </submittedName>
</protein>
<evidence type="ECO:0000313" key="2">
    <source>
        <dbReference type="Proteomes" id="UP000301424"/>
    </source>
</evidence>
<accession>A0A482MM63</accession>
<dbReference type="EMBL" id="MK552141">
    <property type="protein sequence ID" value="QBQ74749.1"/>
    <property type="molecule type" value="Genomic_DNA"/>
</dbReference>